<dbReference type="CDD" id="cd16018">
    <property type="entry name" value="Enpp"/>
    <property type="match status" value="1"/>
</dbReference>
<dbReference type="EMBL" id="BSPO01000002">
    <property type="protein sequence ID" value="GLS82584.1"/>
    <property type="molecule type" value="Genomic_DNA"/>
</dbReference>
<dbReference type="AlphaFoldDB" id="A0AA37TT08"/>
<evidence type="ECO:0000313" key="3">
    <source>
        <dbReference type="Proteomes" id="UP001157439"/>
    </source>
</evidence>
<comment type="caution">
    <text evidence="2">The sequence shown here is derived from an EMBL/GenBank/DDBJ whole genome shotgun (WGS) entry which is preliminary data.</text>
</comment>
<dbReference type="PANTHER" id="PTHR10151">
    <property type="entry name" value="ECTONUCLEOTIDE PYROPHOSPHATASE/PHOSPHODIESTERASE"/>
    <property type="match status" value="1"/>
</dbReference>
<dbReference type="InterPro" id="IPR002591">
    <property type="entry name" value="Phosphodiest/P_Trfase"/>
</dbReference>
<reference evidence="2 3" key="1">
    <citation type="journal article" date="2014" name="Int. J. Syst. Evol. Microbiol.">
        <title>Complete genome sequence of Corynebacterium casei LMG S-19264T (=DSM 44701T), isolated from a smear-ripened cheese.</title>
        <authorList>
            <consortium name="US DOE Joint Genome Institute (JGI-PGF)"/>
            <person name="Walter F."/>
            <person name="Albersmeier A."/>
            <person name="Kalinowski J."/>
            <person name="Ruckert C."/>
        </authorList>
    </citation>
    <scope>NUCLEOTIDE SEQUENCE [LARGE SCALE GENOMIC DNA]</scope>
    <source>
        <strain evidence="2 3">NBRC 112785</strain>
    </source>
</reference>
<dbReference type="GO" id="GO:0016787">
    <property type="term" value="F:hydrolase activity"/>
    <property type="evidence" value="ECO:0007669"/>
    <property type="project" value="UniProtKB-ARBA"/>
</dbReference>
<dbReference type="Pfam" id="PF01663">
    <property type="entry name" value="Phosphodiest"/>
    <property type="match status" value="1"/>
</dbReference>
<sequence>MKKITLLLSFVLASLCVPQLASADESKPTVVMISIDGFRWDYIELHQAKNIAKIAGKGVRAKSLTPVYPTKTFPNHLSIITGLRPANHGIVDNRFCDKTRPNCYKMGEGYKDSSWVSGIPLWNLAEMQGVKAATYYWPESDARINGITPSYFYHYSKHSDYQGRLDQMVAWLKLPMAQRPQFIAGYFSLVDTMGHDFGPESKQTYEAVQFVDGLIGEFAERLANEIDTPVNLVLVSDHGMSEVDPTQSIALDTLPISEDDFTILNGGTRVLLYKKPHRDLDLESIKSKLNSKSDGRFHIVSDEFLQQHGYLNHPRTADIIIETTAPRAFSWSGQVKYRGTHGYQVTKDMGGFFVADGPAFKSQTRIGTVNTLDIYPTLAHILGLALLSPVDSDGASLKQALN</sequence>
<dbReference type="InterPro" id="IPR017850">
    <property type="entry name" value="Alkaline_phosphatase_core_sf"/>
</dbReference>
<dbReference type="Proteomes" id="UP001157439">
    <property type="component" value="Unassembled WGS sequence"/>
</dbReference>
<dbReference type="PANTHER" id="PTHR10151:SF120">
    <property type="entry name" value="BIS(5'-ADENOSYL)-TRIPHOSPHATASE"/>
    <property type="match status" value="1"/>
</dbReference>
<gene>
    <name evidence="2" type="ORF">GCM10007894_05610</name>
</gene>
<name>A0AA37TT08_9GAMM</name>
<proteinExistence type="predicted"/>
<dbReference type="RefSeq" id="WP_095498988.1">
    <property type="nucleotide sequence ID" value="NZ_BSPO01000002.1"/>
</dbReference>
<protein>
    <submittedName>
        <fullName evidence="2">Alkaline phosphatase family protein</fullName>
    </submittedName>
</protein>
<evidence type="ECO:0000313" key="2">
    <source>
        <dbReference type="EMBL" id="GLS82584.1"/>
    </source>
</evidence>
<accession>A0AA37TT08</accession>
<feature type="chain" id="PRO_5041322988" evidence="1">
    <location>
        <begin position="24"/>
        <end position="402"/>
    </location>
</feature>
<dbReference type="SUPFAM" id="SSF53649">
    <property type="entry name" value="Alkaline phosphatase-like"/>
    <property type="match status" value="1"/>
</dbReference>
<evidence type="ECO:0000256" key="1">
    <source>
        <dbReference type="SAM" id="SignalP"/>
    </source>
</evidence>
<feature type="signal peptide" evidence="1">
    <location>
        <begin position="1"/>
        <end position="23"/>
    </location>
</feature>
<organism evidence="2 3">
    <name type="scientific">Paraferrimonas haliotis</name>
    <dbReference type="NCBI Taxonomy" id="2013866"/>
    <lineage>
        <taxon>Bacteria</taxon>
        <taxon>Pseudomonadati</taxon>
        <taxon>Pseudomonadota</taxon>
        <taxon>Gammaproteobacteria</taxon>
        <taxon>Alteromonadales</taxon>
        <taxon>Ferrimonadaceae</taxon>
        <taxon>Paraferrimonas</taxon>
    </lineage>
</organism>
<keyword evidence="1" id="KW-0732">Signal</keyword>
<dbReference type="Gene3D" id="3.30.1360.180">
    <property type="match status" value="1"/>
</dbReference>
<keyword evidence="3" id="KW-1185">Reference proteome</keyword>
<dbReference type="Gene3D" id="3.40.720.10">
    <property type="entry name" value="Alkaline Phosphatase, subunit A"/>
    <property type="match status" value="1"/>
</dbReference>